<dbReference type="OrthoDB" id="3938489at2759"/>
<dbReference type="AlphaFoldDB" id="A0A6A6GLQ3"/>
<organism evidence="2 3">
    <name type="scientific">Elsinoe ampelina</name>
    <dbReference type="NCBI Taxonomy" id="302913"/>
    <lineage>
        <taxon>Eukaryota</taxon>
        <taxon>Fungi</taxon>
        <taxon>Dikarya</taxon>
        <taxon>Ascomycota</taxon>
        <taxon>Pezizomycotina</taxon>
        <taxon>Dothideomycetes</taxon>
        <taxon>Dothideomycetidae</taxon>
        <taxon>Myriangiales</taxon>
        <taxon>Elsinoaceae</taxon>
        <taxon>Elsinoe</taxon>
    </lineage>
</organism>
<feature type="compositionally biased region" description="Polar residues" evidence="1">
    <location>
        <begin position="80"/>
        <end position="100"/>
    </location>
</feature>
<accession>A0A6A6GLQ3</accession>
<dbReference type="Proteomes" id="UP000799538">
    <property type="component" value="Unassembled WGS sequence"/>
</dbReference>
<gene>
    <name evidence="2" type="ORF">BDZ85DRAFT_51562</name>
</gene>
<evidence type="ECO:0000313" key="3">
    <source>
        <dbReference type="Proteomes" id="UP000799538"/>
    </source>
</evidence>
<evidence type="ECO:0000313" key="2">
    <source>
        <dbReference type="EMBL" id="KAF2226568.1"/>
    </source>
</evidence>
<evidence type="ECO:0000256" key="1">
    <source>
        <dbReference type="SAM" id="MobiDB-lite"/>
    </source>
</evidence>
<reference evidence="3" key="1">
    <citation type="journal article" date="2020" name="Stud. Mycol.">
        <title>101 Dothideomycetes genomes: A test case for predicting lifestyles and emergence of pathogens.</title>
        <authorList>
            <person name="Haridas S."/>
            <person name="Albert R."/>
            <person name="Binder M."/>
            <person name="Bloem J."/>
            <person name="LaButti K."/>
            <person name="Salamov A."/>
            <person name="Andreopoulos B."/>
            <person name="Baker S."/>
            <person name="Barry K."/>
            <person name="Bills G."/>
            <person name="Bluhm B."/>
            <person name="Cannon C."/>
            <person name="Castanera R."/>
            <person name="Culley D."/>
            <person name="Daum C."/>
            <person name="Ezra D."/>
            <person name="Gonzalez J."/>
            <person name="Henrissat B."/>
            <person name="Kuo A."/>
            <person name="Liang C."/>
            <person name="Lipzen A."/>
            <person name="Lutzoni F."/>
            <person name="Magnuson J."/>
            <person name="Mondo S."/>
            <person name="Nolan M."/>
            <person name="Ohm R."/>
            <person name="Pangilinan J."/>
            <person name="Park H.-J."/>
            <person name="Ramirez L."/>
            <person name="Alfaro M."/>
            <person name="Sun H."/>
            <person name="Tritt A."/>
            <person name="Yoshinaga Y."/>
            <person name="Zwiers L.-H."/>
            <person name="Turgeon B."/>
            <person name="Goodwin S."/>
            <person name="Spatafora J."/>
            <person name="Crous P."/>
            <person name="Grigoriev I."/>
        </authorList>
    </citation>
    <scope>NUCLEOTIDE SEQUENCE [LARGE SCALE GENOMIC DNA]</scope>
    <source>
        <strain evidence="3">CECT 20119</strain>
    </source>
</reference>
<protein>
    <submittedName>
        <fullName evidence="2">Uncharacterized protein</fullName>
    </submittedName>
</protein>
<proteinExistence type="predicted"/>
<feature type="region of interest" description="Disordered" evidence="1">
    <location>
        <begin position="80"/>
        <end position="108"/>
    </location>
</feature>
<sequence length="182" mass="19672">MEVMVDSIYFAGPSDHTRPALRIHSRSNSVESIGTINSTSSVGSCFSPILGDQKSDFSWTMDALAKETMGLPIFISHSTGAPVTSGSPEASQSAPSATDSTRSEEPMISGKRISQVLDFAFTSLETFILKSEELIVKSAGILLDTSGEEEEVQREADLESGRRESVCTAMRDKDGWVEGWLD</sequence>
<keyword evidence="3" id="KW-1185">Reference proteome</keyword>
<name>A0A6A6GLQ3_9PEZI</name>
<dbReference type="EMBL" id="ML992502">
    <property type="protein sequence ID" value="KAF2226568.1"/>
    <property type="molecule type" value="Genomic_DNA"/>
</dbReference>